<evidence type="ECO:0008006" key="3">
    <source>
        <dbReference type="Google" id="ProtNLM"/>
    </source>
</evidence>
<reference evidence="1 2" key="1">
    <citation type="journal article" date="2004" name="Nucleic Acids Res.">
        <title>Thermoadaptation trait revealed by the genome sequence of thermophilic Geobacillus kaustophilus.</title>
        <authorList>
            <person name="Takami H."/>
            <person name="Takaki Y."/>
            <person name="Chee G.J."/>
            <person name="Nishi S."/>
            <person name="Shimamura S."/>
            <person name="Suzuki H."/>
            <person name="Matsui S."/>
            <person name="Uchiyama I."/>
        </authorList>
    </citation>
    <scope>NUCLEOTIDE SEQUENCE [LARGE SCALE GENOMIC DNA]</scope>
    <source>
        <strain evidence="1 2">HTA426</strain>
    </source>
</reference>
<dbReference type="Pfam" id="PF10049">
    <property type="entry name" value="DUF2283"/>
    <property type="match status" value="1"/>
</dbReference>
<sequence>MTRAPKIINNALTKYDKSHDVLHIFFFPELLSVDDEEFPGIVIRRAVRDDRITGITILDFSRKDEDLLNNLLPEFDFSGLHKQIIQ</sequence>
<dbReference type="HOGENOM" id="CLU_2507983_0_0_9"/>
<keyword evidence="2" id="KW-1185">Reference proteome</keyword>
<protein>
    <recommendedName>
        <fullName evidence="3">DUF2283 domain-containing protein</fullName>
    </recommendedName>
</protein>
<name>Q5L2Q5_GEOKA</name>
<dbReference type="STRING" id="235909.GK0490"/>
<dbReference type="Proteomes" id="UP000001172">
    <property type="component" value="Chromosome"/>
</dbReference>
<dbReference type="AlphaFoldDB" id="Q5L2Q5"/>
<dbReference type="KEGG" id="gka:GK0490"/>
<organism evidence="1 2">
    <name type="scientific">Geobacillus kaustophilus (strain HTA426)</name>
    <dbReference type="NCBI Taxonomy" id="235909"/>
    <lineage>
        <taxon>Bacteria</taxon>
        <taxon>Bacillati</taxon>
        <taxon>Bacillota</taxon>
        <taxon>Bacilli</taxon>
        <taxon>Bacillales</taxon>
        <taxon>Anoxybacillaceae</taxon>
        <taxon>Geobacillus</taxon>
        <taxon>Geobacillus thermoleovorans group</taxon>
    </lineage>
</organism>
<evidence type="ECO:0000313" key="2">
    <source>
        <dbReference type="Proteomes" id="UP000001172"/>
    </source>
</evidence>
<accession>Q5L2Q5</accession>
<dbReference type="EMBL" id="BA000043">
    <property type="protein sequence ID" value="BAD74775.1"/>
    <property type="molecule type" value="Genomic_DNA"/>
</dbReference>
<gene>
    <name evidence="1" type="ordered locus">GK0490</name>
</gene>
<evidence type="ECO:0000313" key="1">
    <source>
        <dbReference type="EMBL" id="BAD74775.1"/>
    </source>
</evidence>
<dbReference type="InterPro" id="IPR019270">
    <property type="entry name" value="DUF2283"/>
</dbReference>
<dbReference type="RefSeq" id="WP_011229994.1">
    <property type="nucleotide sequence ID" value="NC_006510.1"/>
</dbReference>
<proteinExistence type="predicted"/>